<keyword evidence="3" id="KW-1185">Reference proteome</keyword>
<feature type="transmembrane region" description="Helical" evidence="1">
    <location>
        <begin position="65"/>
        <end position="84"/>
    </location>
</feature>
<dbReference type="Proteomes" id="UP001231445">
    <property type="component" value="Chromosome"/>
</dbReference>
<keyword evidence="1" id="KW-1133">Transmembrane helix</keyword>
<dbReference type="EMBL" id="CP127221">
    <property type="protein sequence ID" value="WIW95850.1"/>
    <property type="molecule type" value="Genomic_DNA"/>
</dbReference>
<reference evidence="2 3" key="1">
    <citation type="submission" date="2023-06" db="EMBL/GenBank/DDBJ databases">
        <title>Altererythrobacter rubellus NBRC 112769 genome.</title>
        <authorList>
            <person name="Zhang K."/>
        </authorList>
    </citation>
    <scope>NUCLEOTIDE SEQUENCE [LARGE SCALE GENOMIC DNA]</scope>
    <source>
        <strain evidence="2 3">NBRC 112769</strain>
    </source>
</reference>
<accession>A0A9Y2B883</accession>
<evidence type="ECO:0000313" key="2">
    <source>
        <dbReference type="EMBL" id="WIW95850.1"/>
    </source>
</evidence>
<dbReference type="KEGG" id="arue:QQX03_01725"/>
<evidence type="ECO:0000256" key="1">
    <source>
        <dbReference type="SAM" id="Phobius"/>
    </source>
</evidence>
<dbReference type="AlphaFoldDB" id="A0A9Y2B883"/>
<feature type="transmembrane region" description="Helical" evidence="1">
    <location>
        <begin position="38"/>
        <end position="59"/>
    </location>
</feature>
<organism evidence="2 3">
    <name type="scientific">Altererythrobacter rubellus</name>
    <dbReference type="NCBI Taxonomy" id="2173831"/>
    <lineage>
        <taxon>Bacteria</taxon>
        <taxon>Pseudomonadati</taxon>
        <taxon>Pseudomonadota</taxon>
        <taxon>Alphaproteobacteria</taxon>
        <taxon>Sphingomonadales</taxon>
        <taxon>Erythrobacteraceae</taxon>
        <taxon>Altererythrobacter</taxon>
    </lineage>
</organism>
<gene>
    <name evidence="2" type="ORF">QQX03_01725</name>
</gene>
<dbReference type="RefSeq" id="WP_285976162.1">
    <property type="nucleotide sequence ID" value="NZ_CP127221.1"/>
</dbReference>
<proteinExistence type="predicted"/>
<protein>
    <submittedName>
        <fullName evidence="2">Uncharacterized protein</fullName>
    </submittedName>
</protein>
<sequence length="88" mass="9510">MALVFIFLMGIGNFALHKAVLEGGHPLLGQMPWIVHKLGGRITLVTEFLVLLAALLIAANGWPGLAWAYLAYTGLNAIAAWLILTDRV</sequence>
<keyword evidence="1" id="KW-0472">Membrane</keyword>
<keyword evidence="1" id="KW-0812">Transmembrane</keyword>
<evidence type="ECO:0000313" key="3">
    <source>
        <dbReference type="Proteomes" id="UP001231445"/>
    </source>
</evidence>
<name>A0A9Y2B883_9SPHN</name>